<dbReference type="RefSeq" id="WP_115945616.1">
    <property type="nucleotide sequence ID" value="NZ_QRDL01000002.1"/>
</dbReference>
<dbReference type="Proteomes" id="UP000256988">
    <property type="component" value="Unassembled WGS sequence"/>
</dbReference>
<proteinExistence type="predicted"/>
<gene>
    <name evidence="1" type="ORF">DFO60_1480</name>
</gene>
<accession>A0A3D9EV18</accession>
<dbReference type="AlphaFoldDB" id="A0A3D9EV18"/>
<dbReference type="EMBL" id="QRDL01000002">
    <property type="protein sequence ID" value="RED06974.1"/>
    <property type="molecule type" value="Genomic_DNA"/>
</dbReference>
<sequence length="150" mass="16702">MEKMLLRDVNAEAVLDGPAKVGRLKRQAALLFGMLKRQSEEEDAFYPMGVKVEVASDGESALLETPYAKGRILFEPRADARGPVGLFRLQRSERDSKDDPVWIELARFTLNPDSVVFNANGDELFNLARPYRGQEGDFMTSIVAALAALR</sequence>
<comment type="caution">
    <text evidence="1">The sequence shown here is derived from an EMBL/GenBank/DDBJ whole genome shotgun (WGS) entry which is preliminary data.</text>
</comment>
<evidence type="ECO:0000313" key="2">
    <source>
        <dbReference type="Proteomes" id="UP000256988"/>
    </source>
</evidence>
<name>A0A3D9EV18_ECTOL</name>
<organism evidence="1 2">
    <name type="scientific">Ectopseudomonas oleovorans</name>
    <name type="common">Pseudomonas oleovorans</name>
    <dbReference type="NCBI Taxonomy" id="301"/>
    <lineage>
        <taxon>Bacteria</taxon>
        <taxon>Pseudomonadati</taxon>
        <taxon>Pseudomonadota</taxon>
        <taxon>Gammaproteobacteria</taxon>
        <taxon>Pseudomonadales</taxon>
        <taxon>Pseudomonadaceae</taxon>
        <taxon>Ectopseudomonas</taxon>
    </lineage>
</organism>
<evidence type="ECO:0000313" key="1">
    <source>
        <dbReference type="EMBL" id="RED06974.1"/>
    </source>
</evidence>
<protein>
    <submittedName>
        <fullName evidence="1">Uncharacterized protein</fullName>
    </submittedName>
</protein>
<reference evidence="1 2" key="1">
    <citation type="submission" date="2018-07" db="EMBL/GenBank/DDBJ databases">
        <title>Genome sequencing of rice bacterial endophytes.</title>
        <authorList>
            <person name="Venturi V."/>
        </authorList>
    </citation>
    <scope>NUCLEOTIDE SEQUENCE [LARGE SCALE GENOMIC DNA]</scope>
    <source>
        <strain evidence="1 2">AG1002</strain>
    </source>
</reference>